<accession>A0ABR1FG46</accession>
<evidence type="ECO:0000256" key="1">
    <source>
        <dbReference type="ARBA" id="ARBA00022722"/>
    </source>
</evidence>
<dbReference type="CDD" id="cd18673">
    <property type="entry name" value="PIN_XRN1-2-like"/>
    <property type="match status" value="1"/>
</dbReference>
<feature type="domain" description="Xrn1 N-terminal" evidence="6">
    <location>
        <begin position="43"/>
        <end position="279"/>
    </location>
</feature>
<evidence type="ECO:0000259" key="7">
    <source>
        <dbReference type="Pfam" id="PF17846"/>
    </source>
</evidence>
<feature type="chain" id="PRO_5045208196" evidence="5">
    <location>
        <begin position="30"/>
        <end position="619"/>
    </location>
</feature>
<keyword evidence="1" id="KW-0540">Nuclease</keyword>
<feature type="signal peptide" evidence="5">
    <location>
        <begin position="1"/>
        <end position="29"/>
    </location>
</feature>
<dbReference type="Gene3D" id="3.40.50.12390">
    <property type="match status" value="1"/>
</dbReference>
<dbReference type="Proteomes" id="UP001363151">
    <property type="component" value="Unassembled WGS sequence"/>
</dbReference>
<evidence type="ECO:0000256" key="5">
    <source>
        <dbReference type="SAM" id="SignalP"/>
    </source>
</evidence>
<feature type="domain" description="Xrn1 helical" evidence="7">
    <location>
        <begin position="427"/>
        <end position="608"/>
    </location>
</feature>
<dbReference type="EMBL" id="JBBJCI010000445">
    <property type="protein sequence ID" value="KAK7230218.1"/>
    <property type="molecule type" value="Genomic_DNA"/>
</dbReference>
<comment type="similarity">
    <text evidence="4">Belongs to the 5'-3' exonuclease family.</text>
</comment>
<evidence type="ECO:0000313" key="9">
    <source>
        <dbReference type="Proteomes" id="UP001363151"/>
    </source>
</evidence>
<evidence type="ECO:0000313" key="8">
    <source>
        <dbReference type="EMBL" id="KAK7230218.1"/>
    </source>
</evidence>
<reference evidence="8 9" key="1">
    <citation type="submission" date="2024-03" db="EMBL/GenBank/DDBJ databases">
        <title>Aureococcus anophagefferens CCMP1851 and Kratosvirus quantuckense: Draft genome of a second virus-susceptible host strain in the model system.</title>
        <authorList>
            <person name="Chase E."/>
            <person name="Truchon A.R."/>
            <person name="Schepens W."/>
            <person name="Wilhelm S.W."/>
        </authorList>
    </citation>
    <scope>NUCLEOTIDE SEQUENCE [LARGE SCALE GENOMIC DNA]</scope>
    <source>
        <strain evidence="8 9">CCMP1851</strain>
    </source>
</reference>
<evidence type="ECO:0000256" key="2">
    <source>
        <dbReference type="ARBA" id="ARBA00022801"/>
    </source>
</evidence>
<keyword evidence="9" id="KW-1185">Reference proteome</keyword>
<keyword evidence="3 8" id="KW-0269">Exonuclease</keyword>
<dbReference type="InterPro" id="IPR027073">
    <property type="entry name" value="5_3_exoribonuclease"/>
</dbReference>
<evidence type="ECO:0000256" key="3">
    <source>
        <dbReference type="ARBA" id="ARBA00022839"/>
    </source>
</evidence>
<protein>
    <submittedName>
        <fullName evidence="8">5'-3' exonuclease</fullName>
    </submittedName>
</protein>
<feature type="domain" description="Xrn1 helical" evidence="7">
    <location>
        <begin position="331"/>
        <end position="417"/>
    </location>
</feature>
<keyword evidence="2" id="KW-0378">Hydrolase</keyword>
<dbReference type="PANTHER" id="PTHR12341:SF7">
    <property type="entry name" value="5'-3' EXORIBONUCLEASE 1"/>
    <property type="match status" value="1"/>
</dbReference>
<evidence type="ECO:0000256" key="4">
    <source>
        <dbReference type="ARBA" id="ARBA00038299"/>
    </source>
</evidence>
<dbReference type="InterPro" id="IPR004859">
    <property type="entry name" value="Xrn1_N"/>
</dbReference>
<dbReference type="Gene3D" id="1.25.40.1050">
    <property type="match status" value="1"/>
</dbReference>
<gene>
    <name evidence="8" type="primary">XRN1</name>
    <name evidence="8" type="ORF">SO694_0021200</name>
</gene>
<name>A0ABR1FG46_AURAN</name>
<comment type="caution">
    <text evidence="8">The sequence shown here is derived from an EMBL/GenBank/DDBJ whole genome shotgun (WGS) entry which is preliminary data.</text>
</comment>
<organism evidence="8 9">
    <name type="scientific">Aureococcus anophagefferens</name>
    <name type="common">Harmful bloom alga</name>
    <dbReference type="NCBI Taxonomy" id="44056"/>
    <lineage>
        <taxon>Eukaryota</taxon>
        <taxon>Sar</taxon>
        <taxon>Stramenopiles</taxon>
        <taxon>Ochrophyta</taxon>
        <taxon>Pelagophyceae</taxon>
        <taxon>Pelagomonadales</taxon>
        <taxon>Pelagomonadaceae</taxon>
        <taxon>Aureococcus</taxon>
    </lineage>
</organism>
<dbReference type="Pfam" id="PF17846">
    <property type="entry name" value="XRN_M"/>
    <property type="match status" value="2"/>
</dbReference>
<dbReference type="PANTHER" id="PTHR12341">
    <property type="entry name" value="5'-&gt;3' EXORIBONUCLEASE"/>
    <property type="match status" value="1"/>
</dbReference>
<dbReference type="InterPro" id="IPR041412">
    <property type="entry name" value="Xrn1_helical"/>
</dbReference>
<sequence length="619" mass="69921">MGSFRRQFWLACAAALAATHAFMAPATRAATPPRRAERTVVQGIPKMFRWLTDQYPSIMERISDGLPAQGERGAVVDNLYLDMNGIIHMCTHSNDAELVVMSEREQFVRIFTFTDKICKIVRPSTCVYLAVDGVAPRAKMNQQRSRRFRSSLEREELMKELLAAGEDVPSDADAFDSNCITPGTEFMYKLGVAFRAWLTHKCATDPFYGGDGAPQIFFSGPDLPGEGEHKVMDYIRECQAGDEAWAGKDLKHCFYGLDADLIMLSLVTHEPNFRLLREKMSVRHARKGKKPKDPLDYGRYDFELLEVGLLREMLQLQFRPDPTAALAAKSYDLERIVDDFVFICMLVGNDFLPNMPHLEIVDGSLDLMMASYRELLPVMQGYVTDKEKLHLPRLELLLRSLAAYEPTYFARRGALEKVPEYEDPKLYADHYYYEKFGLMPGDLDARKQLAADYVLGLFWCVQYYHRGVASWDWYYPHLYAPLASDLVDLPELPLEFPTTGSRPFTPLMQLMSVLPAQSSRLLPRPYADLMTDTNSPLADAYPATFDVDQNGKAAPWEAVVLIPFIDEDAMVAELSAIDHNAELTPRERARNDVGAASLWTSADVPNVKATKEGKAQAAR</sequence>
<dbReference type="GO" id="GO:0004527">
    <property type="term" value="F:exonuclease activity"/>
    <property type="evidence" value="ECO:0007669"/>
    <property type="project" value="UniProtKB-KW"/>
</dbReference>
<dbReference type="Pfam" id="PF03159">
    <property type="entry name" value="XRN_N"/>
    <property type="match status" value="1"/>
</dbReference>
<keyword evidence="5" id="KW-0732">Signal</keyword>
<evidence type="ECO:0000259" key="6">
    <source>
        <dbReference type="Pfam" id="PF03159"/>
    </source>
</evidence>
<proteinExistence type="inferred from homology"/>